<reference evidence="2 3" key="1">
    <citation type="submission" date="2015-03" db="EMBL/GenBank/DDBJ databases">
        <title>Draft Genome Sequence of Burkholderia andropogonis type strain ICMP2807, isolated from Sorghum bicolor.</title>
        <authorList>
            <person name="Lopes-Santos L."/>
            <person name="Castro D.B."/>
            <person name="Ottoboni L.M."/>
            <person name="Park D."/>
            <person name="Weirc B.S."/>
            <person name="Destefano S.A."/>
        </authorList>
    </citation>
    <scope>NUCLEOTIDE SEQUENCE [LARGE SCALE GENOMIC DNA]</scope>
    <source>
        <strain evidence="2 3">ICMP2807</strain>
    </source>
</reference>
<name>A0A0F5JUB1_9BURK</name>
<dbReference type="InterPro" id="IPR057700">
    <property type="entry name" value="DUF7940"/>
</dbReference>
<keyword evidence="1" id="KW-0812">Transmembrane</keyword>
<dbReference type="PATRIC" id="fig|28092.6.peg.5757"/>
<keyword evidence="1" id="KW-1133">Transmembrane helix</keyword>
<comment type="caution">
    <text evidence="2">The sequence shown here is derived from an EMBL/GenBank/DDBJ whole genome shotgun (WGS) entry which is preliminary data.</text>
</comment>
<keyword evidence="1" id="KW-0472">Membrane</keyword>
<dbReference type="RefSeq" id="WP_046154263.1">
    <property type="nucleotide sequence ID" value="NZ_CADFGU010000023.1"/>
</dbReference>
<accession>A0A0F5JUB1</accession>
<dbReference type="Pfam" id="PF25612">
    <property type="entry name" value="DUF7940"/>
    <property type="match status" value="1"/>
</dbReference>
<dbReference type="AlphaFoldDB" id="A0A0F5JUB1"/>
<evidence type="ECO:0000313" key="3">
    <source>
        <dbReference type="Proteomes" id="UP000033618"/>
    </source>
</evidence>
<keyword evidence="3" id="KW-1185">Reference proteome</keyword>
<feature type="transmembrane region" description="Helical" evidence="1">
    <location>
        <begin position="57"/>
        <end position="76"/>
    </location>
</feature>
<dbReference type="Proteomes" id="UP000033618">
    <property type="component" value="Unassembled WGS sequence"/>
</dbReference>
<evidence type="ECO:0000313" key="2">
    <source>
        <dbReference type="EMBL" id="KKB61209.1"/>
    </source>
</evidence>
<dbReference type="EMBL" id="LAQU01000058">
    <property type="protein sequence ID" value="KKB61209.1"/>
    <property type="molecule type" value="Genomic_DNA"/>
</dbReference>
<dbReference type="STRING" id="28092.WM40_24480"/>
<gene>
    <name evidence="2" type="ORF">WM40_24480</name>
</gene>
<protein>
    <submittedName>
        <fullName evidence="2">Uncharacterized protein</fullName>
    </submittedName>
</protein>
<organism evidence="2 3">
    <name type="scientific">Robbsia andropogonis</name>
    <dbReference type="NCBI Taxonomy" id="28092"/>
    <lineage>
        <taxon>Bacteria</taxon>
        <taxon>Pseudomonadati</taxon>
        <taxon>Pseudomonadota</taxon>
        <taxon>Betaproteobacteria</taxon>
        <taxon>Burkholderiales</taxon>
        <taxon>Burkholderiaceae</taxon>
        <taxon>Robbsia</taxon>
    </lineage>
</organism>
<sequence>MAVIVVPWWRKVAKQWSTWLHAAGLVIFLDAKAISEFLYDNLPDIWRHIPDDLRGTLAHWIPGGISGAILAAGLVVKFTTTRAALDQARAIGATPEPIQPPPPPPAP</sequence>
<evidence type="ECO:0000256" key="1">
    <source>
        <dbReference type="SAM" id="Phobius"/>
    </source>
</evidence>
<proteinExistence type="predicted"/>